<feature type="compositionally biased region" description="Polar residues" evidence="1">
    <location>
        <begin position="1"/>
        <end position="11"/>
    </location>
</feature>
<accession>A0A5K7YLA1</accession>
<dbReference type="KEGG" id="dalk:DSCA_10040"/>
<sequence>MVYQNRQQLFGNGNGDGIQPGTAAASENDAFALHGLPLCSSENEISGAKSGLVKKTIVDEMIKLDIGQNFHF</sequence>
<reference evidence="2 3" key="1">
    <citation type="submission" date="2019-11" db="EMBL/GenBank/DDBJ databases">
        <title>Comparative genomics of hydrocarbon-degrading Desulfosarcina strains.</title>
        <authorList>
            <person name="Watanabe M."/>
            <person name="Kojima H."/>
            <person name="Fukui M."/>
        </authorList>
    </citation>
    <scope>NUCLEOTIDE SEQUENCE [LARGE SCALE GENOMIC DNA]</scope>
    <source>
        <strain evidence="2 3">PL12</strain>
    </source>
</reference>
<dbReference type="Proteomes" id="UP000427906">
    <property type="component" value="Chromosome"/>
</dbReference>
<proteinExistence type="predicted"/>
<evidence type="ECO:0000256" key="1">
    <source>
        <dbReference type="SAM" id="MobiDB-lite"/>
    </source>
</evidence>
<evidence type="ECO:0000313" key="3">
    <source>
        <dbReference type="Proteomes" id="UP000427906"/>
    </source>
</evidence>
<feature type="region of interest" description="Disordered" evidence="1">
    <location>
        <begin position="1"/>
        <end position="23"/>
    </location>
</feature>
<dbReference type="AlphaFoldDB" id="A0A5K7YLA1"/>
<gene>
    <name evidence="2" type="ORF">DSCA_10040</name>
</gene>
<keyword evidence="3" id="KW-1185">Reference proteome</keyword>
<organism evidence="2 3">
    <name type="scientific">Desulfosarcina alkanivorans</name>
    <dbReference type="NCBI Taxonomy" id="571177"/>
    <lineage>
        <taxon>Bacteria</taxon>
        <taxon>Pseudomonadati</taxon>
        <taxon>Thermodesulfobacteriota</taxon>
        <taxon>Desulfobacteria</taxon>
        <taxon>Desulfobacterales</taxon>
        <taxon>Desulfosarcinaceae</taxon>
        <taxon>Desulfosarcina</taxon>
    </lineage>
</organism>
<dbReference type="EMBL" id="AP021874">
    <property type="protein sequence ID" value="BBO67074.1"/>
    <property type="molecule type" value="Genomic_DNA"/>
</dbReference>
<name>A0A5K7YLA1_9BACT</name>
<evidence type="ECO:0000313" key="2">
    <source>
        <dbReference type="EMBL" id="BBO67074.1"/>
    </source>
</evidence>
<protein>
    <submittedName>
        <fullName evidence="2">Uncharacterized protein</fullName>
    </submittedName>
</protein>